<dbReference type="InterPro" id="IPR000073">
    <property type="entry name" value="AB_hydrolase_1"/>
</dbReference>
<name>A0A517VX85_9PLAN</name>
<dbReference type="KEGG" id="gaw:V144x_30890"/>
<evidence type="ECO:0000313" key="3">
    <source>
        <dbReference type="Proteomes" id="UP000318704"/>
    </source>
</evidence>
<feature type="domain" description="AB hydrolase-1" evidence="1">
    <location>
        <begin position="25"/>
        <end position="266"/>
    </location>
</feature>
<dbReference type="Pfam" id="PF00561">
    <property type="entry name" value="Abhydrolase_1"/>
    <property type="match status" value="1"/>
</dbReference>
<accession>A0A517VX85</accession>
<sequence>MISENRFDRWGVDLNYATSPSNGSPLLLLHGVTRRWQTFLPVMTDLVIDWQLFAPDFRGHGKSSNSEAGYLVTDYVLDMITFTKQFNHPFVIYGHSLGAMVAAALAATLPEQVRAVILEDPPLHTMGNRISESNLLDLFNGFLQFAGDQRNLDQIINDLSQQKLRNPQTGKEVTLGNVRDEASLRFTASCLQELDPEVLTPILAGQWLKGYETELIFRRIRCPILLIQADTSAGGMLNDDDATQIESWSKAVSRIKLTKVDHLIHWSATQKLINAIMEFLKSVSQD</sequence>
<dbReference type="RefSeq" id="WP_144985938.1">
    <property type="nucleotide sequence ID" value="NZ_CP037920.1"/>
</dbReference>
<gene>
    <name evidence="2" type="ORF">V144x_30890</name>
</gene>
<dbReference type="EMBL" id="CP037920">
    <property type="protein sequence ID" value="QDT97610.1"/>
    <property type="molecule type" value="Genomic_DNA"/>
</dbReference>
<reference evidence="2 3" key="1">
    <citation type="submission" date="2019-03" db="EMBL/GenBank/DDBJ databases">
        <title>Deep-cultivation of Planctomycetes and their phenomic and genomic characterization uncovers novel biology.</title>
        <authorList>
            <person name="Wiegand S."/>
            <person name="Jogler M."/>
            <person name="Boedeker C."/>
            <person name="Pinto D."/>
            <person name="Vollmers J."/>
            <person name="Rivas-Marin E."/>
            <person name="Kohn T."/>
            <person name="Peeters S.H."/>
            <person name="Heuer A."/>
            <person name="Rast P."/>
            <person name="Oberbeckmann S."/>
            <person name="Bunk B."/>
            <person name="Jeske O."/>
            <person name="Meyerdierks A."/>
            <person name="Storesund J.E."/>
            <person name="Kallscheuer N."/>
            <person name="Luecker S."/>
            <person name="Lage O.M."/>
            <person name="Pohl T."/>
            <person name="Merkel B.J."/>
            <person name="Hornburger P."/>
            <person name="Mueller R.-W."/>
            <person name="Bruemmer F."/>
            <person name="Labrenz M."/>
            <person name="Spormann A.M."/>
            <person name="Op den Camp H."/>
            <person name="Overmann J."/>
            <person name="Amann R."/>
            <person name="Jetten M.S.M."/>
            <person name="Mascher T."/>
            <person name="Medema M.H."/>
            <person name="Devos D.P."/>
            <person name="Kaster A.-K."/>
            <person name="Ovreas L."/>
            <person name="Rohde M."/>
            <person name="Galperin M.Y."/>
            <person name="Jogler C."/>
        </authorList>
    </citation>
    <scope>NUCLEOTIDE SEQUENCE [LARGE SCALE GENOMIC DNA]</scope>
    <source>
        <strain evidence="2 3">V144</strain>
    </source>
</reference>
<dbReference type="Gene3D" id="3.40.50.1820">
    <property type="entry name" value="alpha/beta hydrolase"/>
    <property type="match status" value="1"/>
</dbReference>
<organism evidence="2 3">
    <name type="scientific">Gimesia aquarii</name>
    <dbReference type="NCBI Taxonomy" id="2527964"/>
    <lineage>
        <taxon>Bacteria</taxon>
        <taxon>Pseudomonadati</taxon>
        <taxon>Planctomycetota</taxon>
        <taxon>Planctomycetia</taxon>
        <taxon>Planctomycetales</taxon>
        <taxon>Planctomycetaceae</taxon>
        <taxon>Gimesia</taxon>
    </lineage>
</organism>
<dbReference type="PANTHER" id="PTHR43798">
    <property type="entry name" value="MONOACYLGLYCEROL LIPASE"/>
    <property type="match status" value="1"/>
</dbReference>
<evidence type="ECO:0000313" key="2">
    <source>
        <dbReference type="EMBL" id="QDT97610.1"/>
    </source>
</evidence>
<dbReference type="PANTHER" id="PTHR43798:SF33">
    <property type="entry name" value="HYDROLASE, PUTATIVE (AFU_ORTHOLOGUE AFUA_2G14860)-RELATED"/>
    <property type="match status" value="1"/>
</dbReference>
<dbReference type="AlphaFoldDB" id="A0A517VX85"/>
<dbReference type="SUPFAM" id="SSF53474">
    <property type="entry name" value="alpha/beta-Hydrolases"/>
    <property type="match status" value="1"/>
</dbReference>
<dbReference type="GO" id="GO:0016020">
    <property type="term" value="C:membrane"/>
    <property type="evidence" value="ECO:0007669"/>
    <property type="project" value="TreeGrafter"/>
</dbReference>
<dbReference type="InterPro" id="IPR050266">
    <property type="entry name" value="AB_hydrolase_sf"/>
</dbReference>
<dbReference type="InterPro" id="IPR029058">
    <property type="entry name" value="AB_hydrolase_fold"/>
</dbReference>
<protein>
    <submittedName>
        <fullName evidence="2">Tropinesterase</fullName>
        <ecNumber evidence="2">3.1.1.10</ecNumber>
    </submittedName>
</protein>
<dbReference type="Proteomes" id="UP000318704">
    <property type="component" value="Chromosome"/>
</dbReference>
<evidence type="ECO:0000259" key="1">
    <source>
        <dbReference type="Pfam" id="PF00561"/>
    </source>
</evidence>
<keyword evidence="2" id="KW-0378">Hydrolase</keyword>
<proteinExistence type="predicted"/>
<dbReference type="EC" id="3.1.1.10" evidence="2"/>
<dbReference type="GO" id="GO:0050357">
    <property type="term" value="F:tropinesterase activity"/>
    <property type="evidence" value="ECO:0007669"/>
    <property type="project" value="UniProtKB-EC"/>
</dbReference>